<dbReference type="NCBIfam" id="TIGR02532">
    <property type="entry name" value="IV_pilin_GFxxxE"/>
    <property type="match status" value="1"/>
</dbReference>
<keyword evidence="1" id="KW-1133">Transmembrane helix</keyword>
<dbReference type="Gene3D" id="3.30.700.10">
    <property type="entry name" value="Glycoprotein, Type 4 Pilin"/>
    <property type="match status" value="1"/>
</dbReference>
<dbReference type="InterPro" id="IPR045584">
    <property type="entry name" value="Pilin-like"/>
</dbReference>
<name>A0A1H3B523_9GAMM</name>
<keyword evidence="1" id="KW-0812">Transmembrane</keyword>
<keyword evidence="1" id="KW-0472">Membrane</keyword>
<dbReference type="STRING" id="488533.SAMN04487960_108221"/>
<organism evidence="2 3">
    <name type="scientific">Marinobacter mobilis</name>
    <dbReference type="NCBI Taxonomy" id="488533"/>
    <lineage>
        <taxon>Bacteria</taxon>
        <taxon>Pseudomonadati</taxon>
        <taxon>Pseudomonadota</taxon>
        <taxon>Gammaproteobacteria</taxon>
        <taxon>Pseudomonadales</taxon>
        <taxon>Marinobacteraceae</taxon>
        <taxon>Marinobacter</taxon>
    </lineage>
</organism>
<dbReference type="InterPro" id="IPR031982">
    <property type="entry name" value="PilE-like"/>
</dbReference>
<dbReference type="PANTHER" id="PTHR30093">
    <property type="entry name" value="GENERAL SECRETION PATHWAY PROTEIN G"/>
    <property type="match status" value="1"/>
</dbReference>
<dbReference type="RefSeq" id="WP_091815637.1">
    <property type="nucleotide sequence ID" value="NZ_FNNE01000008.1"/>
</dbReference>
<gene>
    <name evidence="2" type="ORF">SAMN04487960_108221</name>
</gene>
<evidence type="ECO:0000313" key="2">
    <source>
        <dbReference type="EMBL" id="SDX37032.1"/>
    </source>
</evidence>
<accession>A0A1H3B523</accession>
<dbReference type="AlphaFoldDB" id="A0A1H3B523"/>
<protein>
    <submittedName>
        <fullName evidence="2">Type IV pilus assembly protein PilE</fullName>
    </submittedName>
</protein>
<proteinExistence type="predicted"/>
<dbReference type="OrthoDB" id="5296638at2"/>
<dbReference type="PANTHER" id="PTHR30093:SF47">
    <property type="entry name" value="TYPE IV PILUS NON-CORE MINOR PILIN PILE"/>
    <property type="match status" value="1"/>
</dbReference>
<dbReference type="PROSITE" id="PS00409">
    <property type="entry name" value="PROKAR_NTER_METHYL"/>
    <property type="match status" value="1"/>
</dbReference>
<keyword evidence="3" id="KW-1185">Reference proteome</keyword>
<evidence type="ECO:0000256" key="1">
    <source>
        <dbReference type="SAM" id="Phobius"/>
    </source>
</evidence>
<evidence type="ECO:0000313" key="3">
    <source>
        <dbReference type="Proteomes" id="UP000199675"/>
    </source>
</evidence>
<dbReference type="Pfam" id="PF07963">
    <property type="entry name" value="N_methyl"/>
    <property type="match status" value="1"/>
</dbReference>
<dbReference type="InterPro" id="IPR012902">
    <property type="entry name" value="N_methyl_site"/>
</dbReference>
<dbReference type="Pfam" id="PF16732">
    <property type="entry name" value="ComP_DUS"/>
    <property type="match status" value="1"/>
</dbReference>
<reference evidence="2 3" key="1">
    <citation type="submission" date="2016-10" db="EMBL/GenBank/DDBJ databases">
        <authorList>
            <person name="de Groot N.N."/>
        </authorList>
    </citation>
    <scope>NUCLEOTIDE SEQUENCE [LARGE SCALE GENOMIC DNA]</scope>
    <source>
        <strain evidence="2 3">CGMCC 1.7059</strain>
    </source>
</reference>
<dbReference type="EMBL" id="FNNE01000008">
    <property type="protein sequence ID" value="SDX37032.1"/>
    <property type="molecule type" value="Genomic_DNA"/>
</dbReference>
<sequence>MQRGFTLIELMIVVAIVGILAAIAYPSYRDSVMRSNRSDALTTLSSLSAAQERFYTRSAPASYAADFRDLLGTAYAVGTTQITSNEGLYTITLANTGCNTTVGGVTVYSCFTLTAQPATGRGQVDDSTCWNIVQTQIGKSSANKGGTANAAGTCW</sequence>
<dbReference type="SUPFAM" id="SSF54523">
    <property type="entry name" value="Pili subunits"/>
    <property type="match status" value="1"/>
</dbReference>
<dbReference type="Proteomes" id="UP000199675">
    <property type="component" value="Unassembled WGS sequence"/>
</dbReference>
<feature type="transmembrane region" description="Helical" evidence="1">
    <location>
        <begin position="6"/>
        <end position="28"/>
    </location>
</feature>
<dbReference type="GO" id="GO:0043683">
    <property type="term" value="P:type IV pilus assembly"/>
    <property type="evidence" value="ECO:0007669"/>
    <property type="project" value="InterPro"/>
</dbReference>